<evidence type="ECO:0000313" key="1">
    <source>
        <dbReference type="EMBL" id="MTR41788.1"/>
    </source>
</evidence>
<gene>
    <name evidence="1" type="ORF">GMC75_08985</name>
</gene>
<dbReference type="AlphaFoldDB" id="A0A6I3P5Y9"/>
<reference evidence="1 2" key="1">
    <citation type="journal article" date="2019" name="Nat. Med.">
        <title>A library of human gut bacterial isolates paired with longitudinal multiomics data enables mechanistic microbiome research.</title>
        <authorList>
            <person name="Poyet M."/>
            <person name="Groussin M."/>
            <person name="Gibbons S.M."/>
            <person name="Avila-Pacheco J."/>
            <person name="Jiang X."/>
            <person name="Kearney S.M."/>
            <person name="Perrotta A.R."/>
            <person name="Berdy B."/>
            <person name="Zhao S."/>
            <person name="Lieberman T.D."/>
            <person name="Swanson P.K."/>
            <person name="Smith M."/>
            <person name="Roesemann S."/>
            <person name="Alexander J.E."/>
            <person name="Rich S.A."/>
            <person name="Livny J."/>
            <person name="Vlamakis H."/>
            <person name="Clish C."/>
            <person name="Bullock K."/>
            <person name="Deik A."/>
            <person name="Scott J."/>
            <person name="Pierce K.A."/>
            <person name="Xavier R.J."/>
            <person name="Alm E.J."/>
        </authorList>
    </citation>
    <scope>NUCLEOTIDE SEQUENCE [LARGE SCALE GENOMIC DNA]</scope>
    <source>
        <strain evidence="1 2">BIOML-A18</strain>
    </source>
</reference>
<protein>
    <submittedName>
        <fullName evidence="1">DUF1310 family protein</fullName>
    </submittedName>
</protein>
<dbReference type="Proteomes" id="UP000430295">
    <property type="component" value="Unassembled WGS sequence"/>
</dbReference>
<sequence length="134" mass="15002">MNKRYSLVVIMILLSLLLGGCSLMTDQSTEKQEMIQIAESQKMKVAIENMLTKLDSKALTPEGKIKSYKISKDDLDYNPMGGILVKIVINNDEKLVLSTTIQEDATTKKYEETYFGETEELSALLTSNHSGKHP</sequence>
<proteinExistence type="predicted"/>
<organism evidence="1 2">
    <name type="scientific">Streptococcus parasanguinis</name>
    <dbReference type="NCBI Taxonomy" id="1318"/>
    <lineage>
        <taxon>Bacteria</taxon>
        <taxon>Bacillati</taxon>
        <taxon>Bacillota</taxon>
        <taxon>Bacilli</taxon>
        <taxon>Lactobacillales</taxon>
        <taxon>Streptococcaceae</taxon>
        <taxon>Streptococcus</taxon>
    </lineage>
</organism>
<comment type="caution">
    <text evidence="1">The sequence shown here is derived from an EMBL/GenBank/DDBJ whole genome shotgun (WGS) entry which is preliminary data.</text>
</comment>
<accession>A0A6I3P5Y9</accession>
<dbReference type="PROSITE" id="PS51257">
    <property type="entry name" value="PROKAR_LIPOPROTEIN"/>
    <property type="match status" value="1"/>
</dbReference>
<dbReference type="Pfam" id="PF07006">
    <property type="entry name" value="DUF1310"/>
    <property type="match status" value="1"/>
</dbReference>
<dbReference type="RefSeq" id="WP_155199220.1">
    <property type="nucleotide sequence ID" value="NZ_CAXSNQ010000004.1"/>
</dbReference>
<evidence type="ECO:0000313" key="2">
    <source>
        <dbReference type="Proteomes" id="UP000430295"/>
    </source>
</evidence>
<dbReference type="InterPro" id="IPR010738">
    <property type="entry name" value="DUF1310"/>
</dbReference>
<name>A0A6I3P5Y9_STRPA</name>
<dbReference type="EMBL" id="WMYS01000006">
    <property type="protein sequence ID" value="MTR41788.1"/>
    <property type="molecule type" value="Genomic_DNA"/>
</dbReference>